<evidence type="ECO:0000313" key="3">
    <source>
        <dbReference type="Proteomes" id="UP000271624"/>
    </source>
</evidence>
<sequence length="124" mass="12997">MRANTGNAVIDIAAPRNKANAVNGTLLIETKGYSITAKKVPRQKGTNILICDVNIAVSKLPVRYFGFNSNPIKNMKNINPTCDSTFKKGTASEGNKVAANPGATRPSSEGPSIIPATISPITNG</sequence>
<dbReference type="AlphaFoldDB" id="A0A433V7H9"/>
<evidence type="ECO:0000313" key="2">
    <source>
        <dbReference type="EMBL" id="RUT02060.1"/>
    </source>
</evidence>
<protein>
    <submittedName>
        <fullName evidence="2">Uncharacterized protein</fullName>
    </submittedName>
</protein>
<dbReference type="EMBL" id="RSCL01000017">
    <property type="protein sequence ID" value="RUT02060.1"/>
    <property type="molecule type" value="Genomic_DNA"/>
</dbReference>
<proteinExistence type="predicted"/>
<gene>
    <name evidence="2" type="ORF">DSM106972_061350</name>
</gene>
<organism evidence="2 3">
    <name type="scientific">Dulcicalothrix desertica PCC 7102</name>
    <dbReference type="NCBI Taxonomy" id="232991"/>
    <lineage>
        <taxon>Bacteria</taxon>
        <taxon>Bacillati</taxon>
        <taxon>Cyanobacteriota</taxon>
        <taxon>Cyanophyceae</taxon>
        <taxon>Nostocales</taxon>
        <taxon>Calotrichaceae</taxon>
        <taxon>Dulcicalothrix</taxon>
    </lineage>
</organism>
<keyword evidence="3" id="KW-1185">Reference proteome</keyword>
<accession>A0A433V7H9</accession>
<name>A0A433V7H9_9CYAN</name>
<evidence type="ECO:0000256" key="1">
    <source>
        <dbReference type="SAM" id="MobiDB-lite"/>
    </source>
</evidence>
<comment type="caution">
    <text evidence="2">The sequence shown here is derived from an EMBL/GenBank/DDBJ whole genome shotgun (WGS) entry which is preliminary data.</text>
</comment>
<reference evidence="2" key="2">
    <citation type="journal article" date="2019" name="Genome Biol. Evol.">
        <title>Day and night: Metabolic profiles and evolutionary relationships of six axenic non-marine cyanobacteria.</title>
        <authorList>
            <person name="Will S.E."/>
            <person name="Henke P."/>
            <person name="Boedeker C."/>
            <person name="Huang S."/>
            <person name="Brinkmann H."/>
            <person name="Rohde M."/>
            <person name="Jarek M."/>
            <person name="Friedl T."/>
            <person name="Seufert S."/>
            <person name="Schumacher M."/>
            <person name="Overmann J."/>
            <person name="Neumann-Schaal M."/>
            <person name="Petersen J."/>
        </authorList>
    </citation>
    <scope>NUCLEOTIDE SEQUENCE [LARGE SCALE GENOMIC DNA]</scope>
    <source>
        <strain evidence="2">PCC 7102</strain>
    </source>
</reference>
<reference evidence="2" key="1">
    <citation type="submission" date="2018-12" db="EMBL/GenBank/DDBJ databases">
        <authorList>
            <person name="Will S."/>
            <person name="Neumann-Schaal M."/>
            <person name="Henke P."/>
        </authorList>
    </citation>
    <scope>NUCLEOTIDE SEQUENCE</scope>
    <source>
        <strain evidence="2">PCC 7102</strain>
    </source>
</reference>
<feature type="compositionally biased region" description="Low complexity" evidence="1">
    <location>
        <begin position="111"/>
        <end position="124"/>
    </location>
</feature>
<feature type="region of interest" description="Disordered" evidence="1">
    <location>
        <begin position="87"/>
        <end position="124"/>
    </location>
</feature>
<dbReference type="Proteomes" id="UP000271624">
    <property type="component" value="Unassembled WGS sequence"/>
</dbReference>